<sequence length="78" mass="8993">MNFVSVVKRGETHRGIEKSDKLILNLTRLKISFVFQFPYSQMACTKNLHVILQAECLLTRCSVFKDQTYSVTVTHSLQ</sequence>
<protein>
    <submittedName>
        <fullName evidence="1">Uncharacterized protein</fullName>
    </submittedName>
</protein>
<dbReference type="Proteomes" id="UP000198538">
    <property type="component" value="Unassembled WGS sequence"/>
</dbReference>
<dbReference type="AlphaFoldDB" id="A0A1G5LEW9"/>
<accession>A0A1G5LEW9</accession>
<evidence type="ECO:0000313" key="2">
    <source>
        <dbReference type="Proteomes" id="UP000198538"/>
    </source>
</evidence>
<keyword evidence="2" id="KW-1185">Reference proteome</keyword>
<gene>
    <name evidence="1" type="ORF">SAMN05720606_1242</name>
</gene>
<proteinExistence type="predicted"/>
<organism evidence="1 2">
    <name type="scientific">Paenibacillus polysaccharolyticus</name>
    <dbReference type="NCBI Taxonomy" id="582692"/>
    <lineage>
        <taxon>Bacteria</taxon>
        <taxon>Bacillati</taxon>
        <taxon>Bacillota</taxon>
        <taxon>Bacilli</taxon>
        <taxon>Bacillales</taxon>
        <taxon>Paenibacillaceae</taxon>
        <taxon>Paenibacillus</taxon>
    </lineage>
</organism>
<reference evidence="2" key="1">
    <citation type="submission" date="2016-10" db="EMBL/GenBank/DDBJ databases">
        <authorList>
            <person name="Varghese N."/>
            <person name="Submissions S."/>
        </authorList>
    </citation>
    <scope>NUCLEOTIDE SEQUENCE [LARGE SCALE GENOMIC DNA]</scope>
    <source>
        <strain evidence="2">BL9</strain>
    </source>
</reference>
<dbReference type="EMBL" id="FMVM01000024">
    <property type="protein sequence ID" value="SCZ10699.1"/>
    <property type="molecule type" value="Genomic_DNA"/>
</dbReference>
<evidence type="ECO:0000313" key="1">
    <source>
        <dbReference type="EMBL" id="SCZ10699.1"/>
    </source>
</evidence>
<name>A0A1G5LEW9_9BACL</name>